<feature type="transmembrane region" description="Helical" evidence="1">
    <location>
        <begin position="447"/>
        <end position="465"/>
    </location>
</feature>
<dbReference type="AlphaFoldDB" id="A0AAP8YS38"/>
<proteinExistence type="predicted"/>
<keyword evidence="4" id="KW-1185">Reference proteome</keyword>
<evidence type="ECO:0000256" key="1">
    <source>
        <dbReference type="SAM" id="Phobius"/>
    </source>
</evidence>
<keyword evidence="1" id="KW-1133">Transmembrane helix</keyword>
<dbReference type="EMBL" id="CP024333">
    <property type="protein sequence ID" value="ATQ16178.1"/>
    <property type="molecule type" value="Genomic_DNA"/>
</dbReference>
<feature type="transmembrane region" description="Helical" evidence="1">
    <location>
        <begin position="477"/>
        <end position="496"/>
    </location>
</feature>
<feature type="transmembrane region" description="Helical" evidence="1">
    <location>
        <begin position="408"/>
        <end position="441"/>
    </location>
</feature>
<feature type="transmembrane region" description="Helical" evidence="1">
    <location>
        <begin position="337"/>
        <end position="354"/>
    </location>
</feature>
<reference evidence="3" key="2">
    <citation type="submission" date="2022-12" db="EMBL/GenBank/DDBJ databases">
        <title>Whole genome sequencing of Borrelia miyamotoi strains isolated at the Russian territory.</title>
        <authorList>
            <person name="Kuleshov K.V."/>
            <person name="Platonov A.E."/>
            <person name="Goptar I.A."/>
            <person name="Shipulin G.A."/>
            <person name="Markelov M.L."/>
            <person name="Koetsveld J."/>
            <person name="Kolyasnikova N.M."/>
            <person name="Sarksyan D.S."/>
            <person name="Toporkova M.G."/>
            <person name="Hovius J.W."/>
        </authorList>
    </citation>
    <scope>NUCLEOTIDE SEQUENCE</scope>
    <source>
        <strain evidence="3">Yekat-76</strain>
    </source>
</reference>
<feature type="transmembrane region" description="Helical" evidence="1">
    <location>
        <begin position="374"/>
        <end position="396"/>
    </location>
</feature>
<dbReference type="Proteomes" id="UP000230633">
    <property type="component" value="Chromosome"/>
</dbReference>
<evidence type="ECO:0000313" key="2">
    <source>
        <dbReference type="EMBL" id="ATQ16178.1"/>
    </source>
</evidence>
<name>A0AAP8YS38_9SPIR</name>
<dbReference type="GeneID" id="75117906"/>
<keyword evidence="1" id="KW-0472">Membrane</keyword>
<evidence type="ECO:0000313" key="3">
    <source>
        <dbReference type="EMBL" id="QBK62171.1"/>
    </source>
</evidence>
<protein>
    <submittedName>
        <fullName evidence="3">Uncharacterized protein</fullName>
    </submittedName>
</protein>
<dbReference type="RefSeq" id="WP_025443927.1">
    <property type="nucleotide sequence ID" value="NZ_AP024371.1"/>
</dbReference>
<dbReference type="EMBL" id="CP036557">
    <property type="protein sequence ID" value="QBK62171.1"/>
    <property type="molecule type" value="Genomic_DNA"/>
</dbReference>
<evidence type="ECO:0000313" key="4">
    <source>
        <dbReference type="Proteomes" id="UP000230633"/>
    </source>
</evidence>
<accession>A0AAP8YS38</accession>
<sequence>MIIRIFLILIHTFISHKIIKAEDTKQCNDQIRQHITKINTLNKTPEKIQRIKNIYDYIKKYFLKNKIQYKEHSLQEIGFIGYSQKTIHVKIKGTEKNTYNIIVPVEIEYDLKNDLAISIVITLLNNLKNKEIKNNINIYFIEDDSHKQITTISSRLLLNNNLIEKNTNTIYLMLNAEKENNPIQFKNQSNIINSKTSLSFLEILIKTFDSNKVNFKISKINDKNTNEIYNLYLKEEIPILIINNNREQSLLKYLKNNNLCDIYKSIEDTIKAKKNILKENALHYIIINIPFKKCIINENTLIIIIYAIYNLIILMFIKRFKKTSIILRKTKENYHKIIKLFFILFLSTYISTLITTKMLTVYENFIDYNFINPIYLVNFFLTLFIFNLISYLTYNFKIHLTLKELKHLAIVISIIELIMLLYIKIEFILIIILKNILILVIPNKIKILKNIVIMLIWITNFMIITSIQTTSMISKPIALSYFIAISLFSVILTNIAEHLKHKTTAMKQEFKKSEKIESIIFLLIIAVTIISYNIDKISTIKVDQIISFPEKINKISIEYLQENRNTIQISTKDFHINLNKNKKHAEKEIKIQEDLIDLSFKKTDAAERTIYEIKIATNKIAKQINLFLKNASELIIYQSNTPYKIASNKIIFTINNIKSNAINITFTIKSQEEIQYEAFAHFDINEHYLKIYDKESKKEVKNINIDYSYAIKYSGTLPKSAKYDQDKFFKLQNDKEIKNLKNLQLN</sequence>
<dbReference type="Proteomes" id="UP000291995">
    <property type="component" value="Chromosome"/>
</dbReference>
<reference evidence="5" key="1">
    <citation type="submission" date="2019-03" db="EMBL/GenBank/DDBJ databases">
        <title>Whole genome sequencing of Borrelia miyamotoi strains isolated at the Russian territory.</title>
        <authorList>
            <person name="Kuleshov K.V."/>
            <person name="Platonov A.E."/>
            <person name="Goptar I.A."/>
            <person name="Shipulin G.A."/>
            <person name="Markelov M.L."/>
            <person name="Koetsveld J."/>
            <person name="Kolyasnikova N.M."/>
            <person name="Sarksyan D.S."/>
            <person name="Toporkova M.G."/>
            <person name="Hovius J.W."/>
        </authorList>
    </citation>
    <scope>NUCLEOTIDE SEQUENCE [LARGE SCALE GENOMIC DNA]</scope>
    <source>
        <strain evidence="2 4">Yekat-1</strain>
        <strain evidence="5">Yekat-76</strain>
    </source>
</reference>
<organism evidence="3 5">
    <name type="scientific">Borrelia miyamotoi</name>
    <dbReference type="NCBI Taxonomy" id="47466"/>
    <lineage>
        <taxon>Bacteria</taxon>
        <taxon>Pseudomonadati</taxon>
        <taxon>Spirochaetota</taxon>
        <taxon>Spirochaetia</taxon>
        <taxon>Spirochaetales</taxon>
        <taxon>Borreliaceae</taxon>
        <taxon>Borrelia</taxon>
    </lineage>
</organism>
<keyword evidence="1" id="KW-0812">Transmembrane</keyword>
<feature type="transmembrane region" description="Helical" evidence="1">
    <location>
        <begin position="300"/>
        <end position="317"/>
    </location>
</feature>
<feature type="transmembrane region" description="Helical" evidence="1">
    <location>
        <begin position="516"/>
        <end position="534"/>
    </location>
</feature>
<gene>
    <name evidence="2" type="ORF">CNO13_03295</name>
    <name evidence="3" type="ORF">EZU67_03290</name>
</gene>
<evidence type="ECO:0000313" key="5">
    <source>
        <dbReference type="Proteomes" id="UP000291995"/>
    </source>
</evidence>